<organism evidence="7 8">
    <name type="scientific">Candida albicans</name>
    <name type="common">Yeast</name>
    <dbReference type="NCBI Taxonomy" id="5476"/>
    <lineage>
        <taxon>Eukaryota</taxon>
        <taxon>Fungi</taxon>
        <taxon>Dikarya</taxon>
        <taxon>Ascomycota</taxon>
        <taxon>Saccharomycotina</taxon>
        <taxon>Pichiomycetes</taxon>
        <taxon>Debaryomycetaceae</taxon>
        <taxon>Candida/Lodderomyces clade</taxon>
        <taxon>Candida</taxon>
    </lineage>
</organism>
<dbReference type="AlphaFoldDB" id="A0A8H6C469"/>
<protein>
    <submittedName>
        <fullName evidence="7">Major Facilitator Superfamily protein</fullName>
    </submittedName>
</protein>
<feature type="transmembrane region" description="Helical" evidence="5">
    <location>
        <begin position="362"/>
        <end position="385"/>
    </location>
</feature>
<dbReference type="Pfam" id="PF07690">
    <property type="entry name" value="MFS_1"/>
    <property type="match status" value="1"/>
</dbReference>
<dbReference type="FunFam" id="1.20.1250.20:FF:000224">
    <property type="entry name" value="MFS transporter, putative"/>
    <property type="match status" value="1"/>
</dbReference>
<evidence type="ECO:0000313" key="8">
    <source>
        <dbReference type="Proteomes" id="UP000536275"/>
    </source>
</evidence>
<feature type="transmembrane region" description="Helical" evidence="5">
    <location>
        <begin position="62"/>
        <end position="83"/>
    </location>
</feature>
<keyword evidence="4 5" id="KW-0472">Membrane</keyword>
<feature type="transmembrane region" description="Helical" evidence="5">
    <location>
        <begin position="183"/>
        <end position="204"/>
    </location>
</feature>
<reference evidence="7 8" key="1">
    <citation type="submission" date="2020-03" db="EMBL/GenBank/DDBJ databases">
        <title>FDA dAtabase for Regulatory Grade micrObial Sequences (FDA-ARGOS): Supporting development and validation of Infectious Disease Dx tests.</title>
        <authorList>
            <person name="Campos J."/>
            <person name="Goldberg B."/>
            <person name="Tallon L."/>
            <person name="Sadzewicz L."/>
            <person name="Vavikolanu K."/>
            <person name="Mehta A."/>
            <person name="Aluvathingal J."/>
            <person name="Nadendla S."/>
            <person name="Nandy P."/>
            <person name="Geyer C."/>
            <person name="Yan Y."/>
            <person name="Sichtig H."/>
        </authorList>
    </citation>
    <scope>NUCLEOTIDE SEQUENCE [LARGE SCALE GENOMIC DNA]</scope>
    <source>
        <strain evidence="7 8">FDAARGOS_656</strain>
    </source>
</reference>
<feature type="transmembrane region" description="Helical" evidence="5">
    <location>
        <begin position="95"/>
        <end position="113"/>
    </location>
</feature>
<accession>A0A8H6C469</accession>
<feature type="transmembrane region" description="Helical" evidence="5">
    <location>
        <begin position="431"/>
        <end position="459"/>
    </location>
</feature>
<feature type="transmembrane region" description="Helical" evidence="5">
    <location>
        <begin position="471"/>
        <end position="489"/>
    </location>
</feature>
<dbReference type="GO" id="GO:0005886">
    <property type="term" value="C:plasma membrane"/>
    <property type="evidence" value="ECO:0007669"/>
    <property type="project" value="TreeGrafter"/>
</dbReference>
<evidence type="ECO:0000256" key="4">
    <source>
        <dbReference type="ARBA" id="ARBA00023136"/>
    </source>
</evidence>
<proteinExistence type="predicted"/>
<keyword evidence="3 5" id="KW-1133">Transmembrane helix</keyword>
<dbReference type="PROSITE" id="PS50850">
    <property type="entry name" value="MFS"/>
    <property type="match status" value="1"/>
</dbReference>
<dbReference type="EMBL" id="JABWAD010000010">
    <property type="protein sequence ID" value="KAF6071962.1"/>
    <property type="molecule type" value="Genomic_DNA"/>
</dbReference>
<keyword evidence="2 5" id="KW-0812">Transmembrane</keyword>
<evidence type="ECO:0000313" key="7">
    <source>
        <dbReference type="EMBL" id="KAF6071962.1"/>
    </source>
</evidence>
<dbReference type="GO" id="GO:0022857">
    <property type="term" value="F:transmembrane transporter activity"/>
    <property type="evidence" value="ECO:0007669"/>
    <property type="project" value="InterPro"/>
</dbReference>
<sequence length="548" mass="61194">MVNQVVENNDYEMVPGTVHLIDINGNLDVQKNGDIILQPQPTNNPNDPLTWSKSKRLIQFSLVWIWGLFVAVAINWVGPVFGVWEKDLKTTIGDLSNAVAVGFLFLGVGVLLVQPTTLKLGKRFIYIAGSIFTIISLAVGSQATEVGSIFAFKALVGLGASPCDSVVELSATDLFFQHERSTAISSLILALYAGSFVGPIIAGYITDSIGWKWCFYVQIIIYSTFLIIQIFFQQETTFRRSLSDETLEEEILQQIKSTEINNEKQIISEPLAKEIVDEESGSSSIESYKKKTYFQKMNIIHTDQNDSRSWLCIFYRPFFVLYYPAFIFGGIVYGSQMMWLSLTSTTQTLIYGAEPYNFSANGIGLTNLGCLVGSILGTFYGGKFVDWLSIRLAKKNNGILEPEYRLWAMIIPTILNAGGLLAYYLPCANKASWAFSVVLGQGALGFAMSSSGSICITYAIDSYPKVASEGIVLMLFIRNMMGMGFSYAISPWINRNGLVVVTWLMFMLSIIINGSFIVMLVFGKRFRRWTAAHYEKVSEPRYGEFFKR</sequence>
<dbReference type="PANTHER" id="PTHR23502:SF34">
    <property type="entry name" value="PROTEIN HOL1"/>
    <property type="match status" value="1"/>
</dbReference>
<dbReference type="InterPro" id="IPR036259">
    <property type="entry name" value="MFS_trans_sf"/>
</dbReference>
<feature type="transmembrane region" description="Helical" evidence="5">
    <location>
        <begin position="210"/>
        <end position="232"/>
    </location>
</feature>
<feature type="transmembrane region" description="Helical" evidence="5">
    <location>
        <begin position="406"/>
        <end position="425"/>
    </location>
</feature>
<gene>
    <name evidence="7" type="ORF">FOB64_000914</name>
</gene>
<feature type="transmembrane region" description="Helical" evidence="5">
    <location>
        <begin position="318"/>
        <end position="342"/>
    </location>
</feature>
<dbReference type="Gene3D" id="1.20.1250.20">
    <property type="entry name" value="MFS general substrate transporter like domains"/>
    <property type="match status" value="1"/>
</dbReference>
<dbReference type="Proteomes" id="UP000536275">
    <property type="component" value="Unassembled WGS sequence"/>
</dbReference>
<evidence type="ECO:0000259" key="6">
    <source>
        <dbReference type="PROSITE" id="PS50850"/>
    </source>
</evidence>
<evidence type="ECO:0000256" key="3">
    <source>
        <dbReference type="ARBA" id="ARBA00022989"/>
    </source>
</evidence>
<dbReference type="InterPro" id="IPR011701">
    <property type="entry name" value="MFS"/>
</dbReference>
<name>A0A8H6C469_CANAX</name>
<evidence type="ECO:0000256" key="5">
    <source>
        <dbReference type="SAM" id="Phobius"/>
    </source>
</evidence>
<feature type="domain" description="Major facilitator superfamily (MFS) profile" evidence="6">
    <location>
        <begin position="59"/>
        <end position="527"/>
    </location>
</feature>
<comment type="caution">
    <text evidence="7">The sequence shown here is derived from an EMBL/GenBank/DDBJ whole genome shotgun (WGS) entry which is preliminary data.</text>
</comment>
<comment type="subcellular location">
    <subcellularLocation>
        <location evidence="1">Membrane</location>
        <topology evidence="1">Multi-pass membrane protein</topology>
    </subcellularLocation>
</comment>
<dbReference type="GO" id="GO:0000324">
    <property type="term" value="C:fungal-type vacuole"/>
    <property type="evidence" value="ECO:0007669"/>
    <property type="project" value="TreeGrafter"/>
</dbReference>
<evidence type="ECO:0000256" key="1">
    <source>
        <dbReference type="ARBA" id="ARBA00004141"/>
    </source>
</evidence>
<feature type="transmembrane region" description="Helical" evidence="5">
    <location>
        <begin position="501"/>
        <end position="522"/>
    </location>
</feature>
<evidence type="ECO:0000256" key="2">
    <source>
        <dbReference type="ARBA" id="ARBA00022692"/>
    </source>
</evidence>
<dbReference type="InterPro" id="IPR020846">
    <property type="entry name" value="MFS_dom"/>
</dbReference>
<dbReference type="PANTHER" id="PTHR23502">
    <property type="entry name" value="MAJOR FACILITATOR SUPERFAMILY"/>
    <property type="match status" value="1"/>
</dbReference>
<dbReference type="SUPFAM" id="SSF103473">
    <property type="entry name" value="MFS general substrate transporter"/>
    <property type="match status" value="1"/>
</dbReference>